<dbReference type="Gene3D" id="3.30.2010.10">
    <property type="entry name" value="Metalloproteases ('zincins'), catalytic domain"/>
    <property type="match status" value="1"/>
</dbReference>
<dbReference type="AlphaFoldDB" id="C0VYY5"/>
<dbReference type="PANTHER" id="PTHR43221">
    <property type="entry name" value="PROTEASE HTPX"/>
    <property type="match status" value="1"/>
</dbReference>
<keyword evidence="15" id="KW-1185">Reference proteome</keyword>
<evidence type="ECO:0000256" key="9">
    <source>
        <dbReference type="ARBA" id="ARBA00022989"/>
    </source>
</evidence>
<dbReference type="Proteomes" id="UP000010301">
    <property type="component" value="Unassembled WGS sequence"/>
</dbReference>
<evidence type="ECO:0000256" key="4">
    <source>
        <dbReference type="ARBA" id="ARBA00022670"/>
    </source>
</evidence>
<reference evidence="14 15" key="1">
    <citation type="submission" date="2009-01" db="EMBL/GenBank/DDBJ databases">
        <authorList>
            <person name="Qin X."/>
            <person name="Bachman B."/>
            <person name="Battles P."/>
            <person name="Bell A."/>
            <person name="Bess C."/>
            <person name="Bickham C."/>
            <person name="Chaboub L."/>
            <person name="Chen D."/>
            <person name="Coyle M."/>
            <person name="Deiros D.R."/>
            <person name="Dinh H."/>
            <person name="Forbes L."/>
            <person name="Fowler G."/>
            <person name="Francisco L."/>
            <person name="Fu Q."/>
            <person name="Gubbala S."/>
            <person name="Hale W."/>
            <person name="Han Y."/>
            <person name="Hemphill L."/>
            <person name="Highlander S.K."/>
            <person name="Hirani K."/>
            <person name="Hogues M."/>
            <person name="Jackson L."/>
            <person name="Jakkamsetti A."/>
            <person name="Javaid M."/>
            <person name="Jiang H."/>
            <person name="Korchina V."/>
            <person name="Kovar C."/>
            <person name="Lara F."/>
            <person name="Lee S."/>
            <person name="Mata R."/>
            <person name="Mathew T."/>
            <person name="Moen C."/>
            <person name="Morales K."/>
            <person name="Munidasa M."/>
            <person name="Nazareth L."/>
            <person name="Ngo R."/>
            <person name="Nguyen L."/>
            <person name="Okwuonu G."/>
            <person name="Ongeri F."/>
            <person name="Patil S."/>
            <person name="Petrosino J."/>
            <person name="Pham C."/>
            <person name="Pham P."/>
            <person name="Pu L.-L."/>
            <person name="Puazo M."/>
            <person name="Raj R."/>
            <person name="Reid J."/>
            <person name="Rouhana J."/>
            <person name="Saada N."/>
            <person name="Shang Y."/>
            <person name="Simmons D."/>
            <person name="Thornton R."/>
            <person name="Warren J."/>
            <person name="Weissenberger G."/>
            <person name="Zhang J."/>
            <person name="Zhang L."/>
            <person name="Zhou C."/>
            <person name="Zhu D."/>
            <person name="Muzny D."/>
            <person name="Worley K."/>
            <person name="Gibbs R."/>
        </authorList>
    </citation>
    <scope>NUCLEOTIDE SEQUENCE [LARGE SCALE GENOMIC DNA]</scope>
    <source>
        <strain evidence="14 15">DSM 15436</strain>
    </source>
</reference>
<feature type="transmembrane region" description="Helical" evidence="12">
    <location>
        <begin position="34"/>
        <end position="52"/>
    </location>
</feature>
<feature type="binding site" evidence="12">
    <location>
        <position position="136"/>
    </location>
    <ligand>
        <name>Zn(2+)</name>
        <dbReference type="ChEBI" id="CHEBI:29105"/>
        <note>catalytic</note>
    </ligand>
</feature>
<comment type="subcellular location">
    <subcellularLocation>
        <location evidence="1 12">Cell membrane</location>
        <topology evidence="1 12">Multi-pass membrane protein</topology>
    </subcellularLocation>
</comment>
<dbReference type="EC" id="3.4.24.-" evidence="12"/>
<protein>
    <recommendedName>
        <fullName evidence="12">Protease HtpX homolog</fullName>
        <ecNumber evidence="12">3.4.24.-</ecNumber>
    </recommendedName>
</protein>
<dbReference type="InterPro" id="IPR022919">
    <property type="entry name" value="Pept_M48_protease_HtpX"/>
</dbReference>
<comment type="similarity">
    <text evidence="2 12">Belongs to the peptidase M48B family.</text>
</comment>
<dbReference type="GO" id="GO:0006508">
    <property type="term" value="P:proteolysis"/>
    <property type="evidence" value="ECO:0007669"/>
    <property type="project" value="UniProtKB-KW"/>
</dbReference>
<proteinExistence type="inferred from homology"/>
<dbReference type="EMBL" id="ACFG01000004">
    <property type="protein sequence ID" value="EEH64638.1"/>
    <property type="molecule type" value="Genomic_DNA"/>
</dbReference>
<accession>C0VYY5</accession>
<feature type="binding site" evidence="12">
    <location>
        <position position="140"/>
    </location>
    <ligand>
        <name>Zn(2+)</name>
        <dbReference type="ChEBI" id="CHEBI:29105"/>
        <note>catalytic</note>
    </ligand>
</feature>
<keyword evidence="6 12" id="KW-0479">Metal-binding</keyword>
<evidence type="ECO:0000256" key="3">
    <source>
        <dbReference type="ARBA" id="ARBA00022475"/>
    </source>
</evidence>
<comment type="caution">
    <text evidence="14">The sequence shown here is derived from an EMBL/GenBank/DDBJ whole genome shotgun (WGS) entry which is preliminary data.</text>
</comment>
<dbReference type="PANTHER" id="PTHR43221:SF1">
    <property type="entry name" value="PROTEASE HTPX"/>
    <property type="match status" value="1"/>
</dbReference>
<dbReference type="InterPro" id="IPR001915">
    <property type="entry name" value="Peptidase_M48"/>
</dbReference>
<keyword evidence="7 12" id="KW-0378">Hydrolase</keyword>
<keyword evidence="5 12" id="KW-0812">Transmembrane</keyword>
<dbReference type="NCBIfam" id="NF002839">
    <property type="entry name" value="PRK03072.1"/>
    <property type="match status" value="1"/>
</dbReference>
<evidence type="ECO:0000256" key="5">
    <source>
        <dbReference type="ARBA" id="ARBA00022692"/>
    </source>
</evidence>
<dbReference type="HOGENOM" id="CLU_042266_3_0_11"/>
<dbReference type="STRING" id="525245.HMPREF0044_0375"/>
<evidence type="ECO:0000256" key="2">
    <source>
        <dbReference type="ARBA" id="ARBA00009779"/>
    </source>
</evidence>
<feature type="transmembrane region" description="Helical" evidence="12">
    <location>
        <begin position="146"/>
        <end position="169"/>
    </location>
</feature>
<evidence type="ECO:0000256" key="6">
    <source>
        <dbReference type="ARBA" id="ARBA00022723"/>
    </source>
</evidence>
<evidence type="ECO:0000256" key="10">
    <source>
        <dbReference type="ARBA" id="ARBA00023049"/>
    </source>
</evidence>
<evidence type="ECO:0000313" key="15">
    <source>
        <dbReference type="Proteomes" id="UP000010301"/>
    </source>
</evidence>
<keyword evidence="4 12" id="KW-0645">Protease</keyword>
<dbReference type="Pfam" id="PF01435">
    <property type="entry name" value="Peptidase_M48"/>
    <property type="match status" value="1"/>
</dbReference>
<dbReference type="GO" id="GO:0008270">
    <property type="term" value="F:zinc ion binding"/>
    <property type="evidence" value="ECO:0007669"/>
    <property type="project" value="UniProtKB-UniRule"/>
</dbReference>
<keyword evidence="8 12" id="KW-0862">Zinc</keyword>
<evidence type="ECO:0000256" key="12">
    <source>
        <dbReference type="HAMAP-Rule" id="MF_00188"/>
    </source>
</evidence>
<feature type="transmembrane region" description="Helical" evidence="12">
    <location>
        <begin position="181"/>
        <end position="201"/>
    </location>
</feature>
<dbReference type="GO" id="GO:0005886">
    <property type="term" value="C:plasma membrane"/>
    <property type="evidence" value="ECO:0007669"/>
    <property type="project" value="UniProtKB-SubCell"/>
</dbReference>
<evidence type="ECO:0000256" key="1">
    <source>
        <dbReference type="ARBA" id="ARBA00004651"/>
    </source>
</evidence>
<dbReference type="RefSeq" id="WP_006547372.1">
    <property type="nucleotide sequence ID" value="NZ_DS999545.1"/>
</dbReference>
<keyword evidence="9 12" id="KW-1133">Transmembrane helix</keyword>
<keyword evidence="11 12" id="KW-0472">Membrane</keyword>
<keyword evidence="10 12" id="KW-0482">Metalloprotease</keyword>
<feature type="transmembrane region" description="Helical" evidence="12">
    <location>
        <begin position="9"/>
        <end position="28"/>
    </location>
</feature>
<evidence type="ECO:0000256" key="11">
    <source>
        <dbReference type="ARBA" id="ARBA00023136"/>
    </source>
</evidence>
<evidence type="ECO:0000313" key="14">
    <source>
        <dbReference type="EMBL" id="EEH64638.1"/>
    </source>
</evidence>
<comment type="cofactor">
    <cofactor evidence="12">
        <name>Zn(2+)</name>
        <dbReference type="ChEBI" id="CHEBI:29105"/>
    </cofactor>
    <text evidence="12">Binds 1 zinc ion per subunit.</text>
</comment>
<organism evidence="14 15">
    <name type="scientific">Gleimia coleocanis DSM 15436</name>
    <dbReference type="NCBI Taxonomy" id="525245"/>
    <lineage>
        <taxon>Bacteria</taxon>
        <taxon>Bacillati</taxon>
        <taxon>Actinomycetota</taxon>
        <taxon>Actinomycetes</taxon>
        <taxon>Actinomycetales</taxon>
        <taxon>Actinomycetaceae</taxon>
        <taxon>Gleimia</taxon>
    </lineage>
</organism>
<evidence type="ECO:0000256" key="7">
    <source>
        <dbReference type="ARBA" id="ARBA00022801"/>
    </source>
</evidence>
<sequence>MGKNTFKTMMLFATMWGLIVAVGALMSVGTRSYAPLYLSVLVGMGMNFYAYWNSANLALRSMNAREVTLEEAPWMYAMVGELAERAGQPMPRLYISPSMTPNAFATGRNPRNAAVCCTQGIIHLLNEREMRGVLGHELMHVYNRDILTSTLAAGMASSITALAQIMGYGSLMGGNQRERSGFNVLAMVLLVFLAPLASTILQMGISRTREYEADHDGALLTQDPLALASALRKIERGVSEVPLQRTPNHTNVAAMMIANPFRGLVRSLFSTHPPMGERIARLEKLAGY</sequence>
<feature type="binding site" evidence="12">
    <location>
        <position position="210"/>
    </location>
    <ligand>
        <name>Zn(2+)</name>
        <dbReference type="ChEBI" id="CHEBI:29105"/>
        <note>catalytic</note>
    </ligand>
</feature>
<dbReference type="OrthoDB" id="15218at2"/>
<dbReference type="GO" id="GO:0004222">
    <property type="term" value="F:metalloendopeptidase activity"/>
    <property type="evidence" value="ECO:0007669"/>
    <property type="project" value="UniProtKB-UniRule"/>
</dbReference>
<gene>
    <name evidence="12" type="primary">htpX</name>
    <name evidence="14" type="ORF">HMPREF0044_0375</name>
</gene>
<evidence type="ECO:0000259" key="13">
    <source>
        <dbReference type="Pfam" id="PF01435"/>
    </source>
</evidence>
<keyword evidence="3 12" id="KW-1003">Cell membrane</keyword>
<feature type="domain" description="Peptidase M48" evidence="13">
    <location>
        <begin position="71"/>
        <end position="285"/>
    </location>
</feature>
<dbReference type="HAMAP" id="MF_00188">
    <property type="entry name" value="Pept_M48_protease_HtpX"/>
    <property type="match status" value="1"/>
</dbReference>
<dbReference type="eggNOG" id="COG0501">
    <property type="taxonomic scope" value="Bacteria"/>
</dbReference>
<feature type="active site" evidence="12">
    <location>
        <position position="137"/>
    </location>
</feature>
<evidence type="ECO:0000256" key="8">
    <source>
        <dbReference type="ARBA" id="ARBA00022833"/>
    </source>
</evidence>
<dbReference type="InterPro" id="IPR050083">
    <property type="entry name" value="HtpX_protease"/>
</dbReference>
<name>C0VYY5_9ACTO</name>